<dbReference type="PANTHER" id="PTHR11225:SF4">
    <property type="entry name" value="NUCLEAR PORE COMPLEX PROTEIN NUP93"/>
    <property type="match status" value="1"/>
</dbReference>
<evidence type="ECO:0000256" key="2">
    <source>
        <dbReference type="ARBA" id="ARBA00010186"/>
    </source>
</evidence>
<evidence type="ECO:0000256" key="3">
    <source>
        <dbReference type="ARBA" id="ARBA00023242"/>
    </source>
</evidence>
<dbReference type="GO" id="GO:0017056">
    <property type="term" value="F:structural constituent of nuclear pore"/>
    <property type="evidence" value="ECO:0007669"/>
    <property type="project" value="InterPro"/>
</dbReference>
<proteinExistence type="inferred from homology"/>
<keyword evidence="4" id="KW-0509">mRNA transport</keyword>
<dbReference type="Pfam" id="PF04097">
    <property type="entry name" value="Nic96"/>
    <property type="match status" value="1"/>
</dbReference>
<dbReference type="PANTHER" id="PTHR11225">
    <property type="entry name" value="NUCLEAR PORE COMPLEX PROTEIN NUP93 NUCLEOPORIN NUP93 DEAD EYE PROTEIN"/>
    <property type="match status" value="1"/>
</dbReference>
<evidence type="ECO:0000313" key="6">
    <source>
        <dbReference type="Proteomes" id="UP000281549"/>
    </source>
</evidence>
<reference evidence="6" key="1">
    <citation type="journal article" date="2018" name="Nat. Microbiol.">
        <title>Leveraging single-cell genomics to expand the fungal tree of life.</title>
        <authorList>
            <person name="Ahrendt S.R."/>
            <person name="Quandt C.A."/>
            <person name="Ciobanu D."/>
            <person name="Clum A."/>
            <person name="Salamov A."/>
            <person name="Andreopoulos B."/>
            <person name="Cheng J.F."/>
            <person name="Woyke T."/>
            <person name="Pelin A."/>
            <person name="Henrissat B."/>
            <person name="Reynolds N.K."/>
            <person name="Benny G.L."/>
            <person name="Smith M.E."/>
            <person name="James T.Y."/>
            <person name="Grigoriev I.V."/>
        </authorList>
    </citation>
    <scope>NUCLEOTIDE SEQUENCE [LARGE SCALE GENOMIC DNA]</scope>
    <source>
        <strain evidence="6">CSF55</strain>
    </source>
</reference>
<name>A0A4P9YFZ9_ROZAC</name>
<keyword evidence="4" id="KW-0472">Membrane</keyword>
<evidence type="ECO:0000313" key="5">
    <source>
        <dbReference type="EMBL" id="RKP18403.1"/>
    </source>
</evidence>
<organism evidence="5 6">
    <name type="scientific">Rozella allomycis (strain CSF55)</name>
    <dbReference type="NCBI Taxonomy" id="988480"/>
    <lineage>
        <taxon>Eukaryota</taxon>
        <taxon>Fungi</taxon>
        <taxon>Fungi incertae sedis</taxon>
        <taxon>Cryptomycota</taxon>
        <taxon>Cryptomycota incertae sedis</taxon>
        <taxon>Rozella</taxon>
    </lineage>
</organism>
<dbReference type="GO" id="GO:0016973">
    <property type="term" value="P:poly(A)+ mRNA export from nucleus"/>
    <property type="evidence" value="ECO:0007669"/>
    <property type="project" value="TreeGrafter"/>
</dbReference>
<feature type="non-terminal residue" evidence="5">
    <location>
        <position position="671"/>
    </location>
</feature>
<keyword evidence="4" id="KW-0906">Nuclear pore complex</keyword>
<keyword evidence="3 4" id="KW-0539">Nucleus</keyword>
<dbReference type="InterPro" id="IPR007231">
    <property type="entry name" value="Nucleoporin_int_Nup93/Nic96"/>
</dbReference>
<gene>
    <name evidence="5" type="ORF">ROZALSC1DRAFT_29906</name>
</gene>
<comment type="subcellular location">
    <subcellularLocation>
        <location evidence="1">Nucleus envelope</location>
    </subcellularLocation>
    <subcellularLocation>
        <location evidence="4">Nucleus</location>
        <location evidence="4">Nuclear pore complex</location>
    </subcellularLocation>
</comment>
<keyword evidence="4" id="KW-0653">Protein transport</keyword>
<keyword evidence="4" id="KW-0813">Transport</keyword>
<dbReference type="AlphaFoldDB" id="A0A4P9YFZ9"/>
<protein>
    <recommendedName>
        <fullName evidence="4">Nuclear pore protein</fullName>
    </recommendedName>
</protein>
<dbReference type="GO" id="GO:0006606">
    <property type="term" value="P:protein import into nucleus"/>
    <property type="evidence" value="ECO:0007669"/>
    <property type="project" value="TreeGrafter"/>
</dbReference>
<dbReference type="EMBL" id="ML005471">
    <property type="protein sequence ID" value="RKP18403.1"/>
    <property type="molecule type" value="Genomic_DNA"/>
</dbReference>
<dbReference type="GO" id="GO:0005643">
    <property type="term" value="C:nuclear pore"/>
    <property type="evidence" value="ECO:0007669"/>
    <property type="project" value="UniProtKB-SubCell"/>
</dbReference>
<keyword evidence="4" id="KW-0811">Translocation</keyword>
<sequence length="671" mass="77628">MDFKALLERSKSLSSQLAQPSILPCIDRNLEQIDSQTRRLFSEQTFPSDANAYYLLSQRGFNPEPLENDLKSLPTLAMDVEPTPTVADTDVVGFIKQQRQNLVISILEEQKCKSKERAKKIYQDAVKAHWEKIKKKTISSLPPKSGMKVASTSGQFSSSLNEFSLIVKEYVKEINEGNVGYQFWPRLLNVLKKVAFNEQMVDCFELLFMINKESDKLKACKTFLEKQMFRFIEKMVQRQPREANVGGSPSVIDKVRFNEWDPQLTIVNNVPIFALVFYLIRCGFWTEALNVSMQYKDFIERKDVHLISFLKAYMDDKVNPSMKQMINSEFSRKHPNDDRFKVAIYKILGQCEVEKKNIAGVIQSREDYLWLQKNIRDFGPKHFNANHNQLNYFSVLALSLQIELALGYLFAETNYCSEAVHCFIALSGTLNLNDSVSSEIVEEKNGNYLLNPVQMIFTFIKNNQLPLNLAIPYVIFLFNTEKKTYYKSLYSLLRDLVIESKEFAFYLGSVKPDGNRMPGYLEDYSRFIKLSSKKEYNKEIIVPIANHLISVNQFEESLHLFNLAEEYDKVMDLLNKNLSNSISNPNEQITLMAQQILSYYQSQGKPVSLEKTKSCETLLKLFQFFSLYRNQKYEQAQNVIEDLKIIPTDQSQIHSSSVQFDELLSVHIPEL</sequence>
<accession>A0A4P9YFZ9</accession>
<evidence type="ECO:0000256" key="1">
    <source>
        <dbReference type="ARBA" id="ARBA00004259"/>
    </source>
</evidence>
<dbReference type="Proteomes" id="UP000281549">
    <property type="component" value="Unassembled WGS sequence"/>
</dbReference>
<evidence type="ECO:0000256" key="4">
    <source>
        <dbReference type="RuleBase" id="RU364035"/>
    </source>
</evidence>
<comment type="similarity">
    <text evidence="2 4">Belongs to the nucleoporin interacting component (NIC) family.</text>
</comment>